<comment type="caution">
    <text evidence="1">The sequence shown here is derived from an EMBL/GenBank/DDBJ whole genome shotgun (WGS) entry which is preliminary data.</text>
</comment>
<gene>
    <name evidence="1" type="ORF">GCM10007422_02110</name>
</gene>
<accession>A0ABQ1XGU1</accession>
<dbReference type="EMBL" id="BMHZ01000001">
    <property type="protein sequence ID" value="GGG92599.1"/>
    <property type="molecule type" value="Genomic_DNA"/>
</dbReference>
<dbReference type="InterPro" id="IPR052555">
    <property type="entry name" value="dCTP_Pyrophosphatase"/>
</dbReference>
<dbReference type="CDD" id="cd11537">
    <property type="entry name" value="NTP-PPase_RS21-C6_like"/>
    <property type="match status" value="1"/>
</dbReference>
<reference evidence="2" key="1">
    <citation type="journal article" date="2019" name="Int. J. Syst. Evol. Microbiol.">
        <title>The Global Catalogue of Microorganisms (GCM) 10K type strain sequencing project: providing services to taxonomists for standard genome sequencing and annotation.</title>
        <authorList>
            <consortium name="The Broad Institute Genomics Platform"/>
            <consortium name="The Broad Institute Genome Sequencing Center for Infectious Disease"/>
            <person name="Wu L."/>
            <person name="Ma J."/>
        </authorList>
    </citation>
    <scope>NUCLEOTIDE SEQUENCE [LARGE SCALE GENOMIC DNA]</scope>
    <source>
        <strain evidence="2">CGMCC 1.15287</strain>
    </source>
</reference>
<keyword evidence="2" id="KW-1185">Reference proteome</keyword>
<evidence type="ECO:0000313" key="2">
    <source>
        <dbReference type="Proteomes" id="UP000642938"/>
    </source>
</evidence>
<dbReference type="SUPFAM" id="SSF101386">
    <property type="entry name" value="all-alpha NTP pyrophosphatases"/>
    <property type="match status" value="1"/>
</dbReference>
<name>A0ABQ1XGU1_9SPHI</name>
<dbReference type="Pfam" id="PF12643">
    <property type="entry name" value="MazG-like"/>
    <property type="match status" value="1"/>
</dbReference>
<dbReference type="PIRSF" id="PIRSF029826">
    <property type="entry name" value="UCP029826_pph"/>
    <property type="match status" value="1"/>
</dbReference>
<dbReference type="Proteomes" id="UP000642938">
    <property type="component" value="Unassembled WGS sequence"/>
</dbReference>
<proteinExistence type="predicted"/>
<dbReference type="PANTHER" id="PTHR46523:SF1">
    <property type="entry name" value="DCTP PYROPHOSPHATASE 1"/>
    <property type="match status" value="1"/>
</dbReference>
<dbReference type="Gene3D" id="1.10.287.1080">
    <property type="entry name" value="MazG-like"/>
    <property type="match status" value="1"/>
</dbReference>
<protein>
    <submittedName>
        <fullName evidence="1">Nucleotide pyrophosphohydrolase</fullName>
    </submittedName>
</protein>
<dbReference type="PANTHER" id="PTHR46523">
    <property type="entry name" value="DCTP PYROPHOSPHATASE 1"/>
    <property type="match status" value="1"/>
</dbReference>
<sequence>MYFPNQQYILKLAVINPMTEEITAALIKFRDERDWAQFHNPKDLALALNIEAAELLELFLWKNAEDANVDKIKEELADVFSYALLLAEKYNLDVKQIILDKIKLNDSKYPVDKAKGTAKKYNEL</sequence>
<evidence type="ECO:0000313" key="1">
    <source>
        <dbReference type="EMBL" id="GGG92599.1"/>
    </source>
</evidence>
<dbReference type="InterPro" id="IPR025984">
    <property type="entry name" value="DCTPP"/>
</dbReference>
<organism evidence="1 2">
    <name type="scientific">Pedobacter zeae</name>
    <dbReference type="NCBI Taxonomy" id="1737356"/>
    <lineage>
        <taxon>Bacteria</taxon>
        <taxon>Pseudomonadati</taxon>
        <taxon>Bacteroidota</taxon>
        <taxon>Sphingobacteriia</taxon>
        <taxon>Sphingobacteriales</taxon>
        <taxon>Sphingobacteriaceae</taxon>
        <taxon>Pedobacter</taxon>
    </lineage>
</organism>